<dbReference type="InterPro" id="IPR010985">
    <property type="entry name" value="Ribbon_hlx_hlx"/>
</dbReference>
<organism evidence="1 2">
    <name type="scientific">Methylomicrobium album BG8</name>
    <dbReference type="NCBI Taxonomy" id="686340"/>
    <lineage>
        <taxon>Bacteria</taxon>
        <taxon>Pseudomonadati</taxon>
        <taxon>Pseudomonadota</taxon>
        <taxon>Gammaproteobacteria</taxon>
        <taxon>Methylococcales</taxon>
        <taxon>Methylococcaceae</taxon>
        <taxon>Methylomicrobium</taxon>
    </lineage>
</organism>
<keyword evidence="2" id="KW-1185">Reference proteome</keyword>
<evidence type="ECO:0000313" key="2">
    <source>
        <dbReference type="Proteomes" id="UP000005090"/>
    </source>
</evidence>
<dbReference type="Pfam" id="PF05534">
    <property type="entry name" value="HicB"/>
    <property type="match status" value="1"/>
</dbReference>
<protein>
    <submittedName>
        <fullName evidence="1">Protein encoded in hypervariable junctions of pilus gene clusters</fullName>
    </submittedName>
</protein>
<dbReference type="RefSeq" id="WP_005372495.1">
    <property type="nucleotide sequence ID" value="NZ_CM001475.1"/>
</dbReference>
<proteinExistence type="predicted"/>
<name>H8GHE3_METAL</name>
<dbReference type="EMBL" id="CM001475">
    <property type="protein sequence ID" value="EIC30095.1"/>
    <property type="molecule type" value="Genomic_DNA"/>
</dbReference>
<dbReference type="AlphaFoldDB" id="H8GHE3"/>
<dbReference type="InterPro" id="IPR035069">
    <property type="entry name" value="TTHA1013/TTHA0281-like"/>
</dbReference>
<sequence>MNHFEYKGYLGSVKVSVADKCMHGKIEFINDLVNYEAETVEELKKEFEASVERYLEHCKLVGKEPNKPFKGTFNIRIGHELHEKAAKRAEEIGKSLNDYIKDTIKKDIESHA</sequence>
<dbReference type="InterPro" id="IPR008651">
    <property type="entry name" value="Uncharacterised_HicB"/>
</dbReference>
<dbReference type="SUPFAM" id="SSF47598">
    <property type="entry name" value="Ribbon-helix-helix"/>
    <property type="match status" value="1"/>
</dbReference>
<accession>H8GHE3</accession>
<dbReference type="eggNOG" id="COG4226">
    <property type="taxonomic scope" value="Bacteria"/>
</dbReference>
<gene>
    <name evidence="1" type="ORF">Metal_2370</name>
</gene>
<dbReference type="GO" id="GO:0006355">
    <property type="term" value="P:regulation of DNA-templated transcription"/>
    <property type="evidence" value="ECO:0007669"/>
    <property type="project" value="InterPro"/>
</dbReference>
<evidence type="ECO:0000313" key="1">
    <source>
        <dbReference type="EMBL" id="EIC30095.1"/>
    </source>
</evidence>
<dbReference type="SUPFAM" id="SSF143100">
    <property type="entry name" value="TTHA1013/TTHA0281-like"/>
    <property type="match status" value="1"/>
</dbReference>
<dbReference type="STRING" id="686340.Metal_2370"/>
<dbReference type="Proteomes" id="UP000005090">
    <property type="component" value="Chromosome"/>
</dbReference>
<dbReference type="HOGENOM" id="CLU_134927_0_0_6"/>
<reference evidence="1 2" key="1">
    <citation type="journal article" date="2013" name="Genome Announc.">
        <title>Genome Sequence of the Obligate Gammaproteobacterial Methanotroph Methylomicrobium album Strain BG8.</title>
        <authorList>
            <person name="Kits K.D."/>
            <person name="Kalyuzhnaya M.G."/>
            <person name="Klotz M.G."/>
            <person name="Jetten M.S."/>
            <person name="Op den Camp H.J."/>
            <person name="Vuilleumier S."/>
            <person name="Bringel F."/>
            <person name="Dispirito A.A."/>
            <person name="Murrell J.C."/>
            <person name="Bruce D."/>
            <person name="Cheng J.F."/>
            <person name="Copeland A."/>
            <person name="Goodwin L."/>
            <person name="Hauser L."/>
            <person name="Lajus A."/>
            <person name="Land M.L."/>
            <person name="Lapidus A."/>
            <person name="Lucas S."/>
            <person name="Medigue C."/>
            <person name="Pitluck S."/>
            <person name="Woyke T."/>
            <person name="Zeytun A."/>
            <person name="Stein L.Y."/>
        </authorList>
    </citation>
    <scope>NUCLEOTIDE SEQUENCE [LARGE SCALE GENOMIC DNA]</scope>
    <source>
        <strain evidence="1 2">BG8</strain>
    </source>
</reference>